<dbReference type="PROSITE" id="PS01031">
    <property type="entry name" value="SHSP"/>
    <property type="match status" value="1"/>
</dbReference>
<dbReference type="InterPro" id="IPR002068">
    <property type="entry name" value="A-crystallin/Hsp20_dom"/>
</dbReference>
<dbReference type="RefSeq" id="WP_074664755.1">
    <property type="nucleotide sequence ID" value="NZ_FNNH01000001.1"/>
</dbReference>
<dbReference type="CDD" id="cd06464">
    <property type="entry name" value="ACD_sHsps-like"/>
    <property type="match status" value="1"/>
</dbReference>
<dbReference type="Pfam" id="PF00011">
    <property type="entry name" value="HSP20"/>
    <property type="match status" value="1"/>
</dbReference>
<feature type="compositionally biased region" description="Polar residues" evidence="3">
    <location>
        <begin position="29"/>
        <end position="43"/>
    </location>
</feature>
<proteinExistence type="inferred from homology"/>
<dbReference type="AlphaFoldDB" id="A0A1H2Q2J7"/>
<dbReference type="Proteomes" id="UP000183454">
    <property type="component" value="Unassembled WGS sequence"/>
</dbReference>
<feature type="domain" description="SHSP" evidence="4">
    <location>
        <begin position="97"/>
        <end position="210"/>
    </location>
</feature>
<evidence type="ECO:0000256" key="3">
    <source>
        <dbReference type="SAM" id="MobiDB-lite"/>
    </source>
</evidence>
<dbReference type="SUPFAM" id="SSF49764">
    <property type="entry name" value="HSP20-like chaperones"/>
    <property type="match status" value="1"/>
</dbReference>
<comment type="similarity">
    <text evidence="1 2">Belongs to the small heat shock protein (HSP20) family.</text>
</comment>
<evidence type="ECO:0000256" key="1">
    <source>
        <dbReference type="PROSITE-ProRule" id="PRU00285"/>
    </source>
</evidence>
<gene>
    <name evidence="5" type="ORF">SAMN05421882_1001190</name>
</gene>
<dbReference type="InterPro" id="IPR031107">
    <property type="entry name" value="Small_HSP"/>
</dbReference>
<reference evidence="5 6" key="1">
    <citation type="submission" date="2016-10" db="EMBL/GenBank/DDBJ databases">
        <authorList>
            <person name="de Groot N.N."/>
        </authorList>
    </citation>
    <scope>NUCLEOTIDE SEQUENCE [LARGE SCALE GENOMIC DNA]</scope>
    <source>
        <strain evidence="5 6">Nm110</strain>
    </source>
</reference>
<evidence type="ECO:0000313" key="5">
    <source>
        <dbReference type="EMBL" id="SDW01038.1"/>
    </source>
</evidence>
<accession>A0A1H2Q2J7</accession>
<dbReference type="Gene3D" id="2.60.40.790">
    <property type="match status" value="1"/>
</dbReference>
<evidence type="ECO:0000256" key="2">
    <source>
        <dbReference type="RuleBase" id="RU003616"/>
    </source>
</evidence>
<sequence>MTSTKHHSSSQPDETGAKKSHSTPHGERTTTQASGAKTSPSTSHGEKTAPQLTQPSPREISAKPLPCEETTIKPLSVLPSNVTDVLVTLGDWLNNLGMHIGEIPKMKADLIENVSAYTLYVDIPGVDKSNIKVQLDSSCVVINVERREKVGQKEGEKIISFERSQEPVSRTFKMDEEIDVNKAEARYEDGVLELTLPKKHVKAIKELEIK</sequence>
<protein>
    <submittedName>
        <fullName evidence="5">Molecular chaperone IbpA, HSP20 family</fullName>
    </submittedName>
</protein>
<feature type="region of interest" description="Disordered" evidence="3">
    <location>
        <begin position="1"/>
        <end position="62"/>
    </location>
</feature>
<name>A0A1H2Q2J7_9PROT</name>
<dbReference type="EMBL" id="FNNH01000001">
    <property type="protein sequence ID" value="SDW01038.1"/>
    <property type="molecule type" value="Genomic_DNA"/>
</dbReference>
<dbReference type="InterPro" id="IPR008978">
    <property type="entry name" value="HSP20-like_chaperone"/>
</dbReference>
<evidence type="ECO:0000259" key="4">
    <source>
        <dbReference type="PROSITE" id="PS01031"/>
    </source>
</evidence>
<organism evidence="5 6">
    <name type="scientific">Nitrosomonas communis</name>
    <dbReference type="NCBI Taxonomy" id="44574"/>
    <lineage>
        <taxon>Bacteria</taxon>
        <taxon>Pseudomonadati</taxon>
        <taxon>Pseudomonadota</taxon>
        <taxon>Betaproteobacteria</taxon>
        <taxon>Nitrosomonadales</taxon>
        <taxon>Nitrosomonadaceae</taxon>
        <taxon>Nitrosomonas</taxon>
    </lineage>
</organism>
<dbReference type="PANTHER" id="PTHR11527">
    <property type="entry name" value="HEAT-SHOCK PROTEIN 20 FAMILY MEMBER"/>
    <property type="match status" value="1"/>
</dbReference>
<evidence type="ECO:0000313" key="6">
    <source>
        <dbReference type="Proteomes" id="UP000183454"/>
    </source>
</evidence>